<keyword evidence="3" id="KW-1185">Reference proteome</keyword>
<evidence type="ECO:0000259" key="1">
    <source>
        <dbReference type="Pfam" id="PF20564"/>
    </source>
</evidence>
<dbReference type="Pfam" id="PF20564">
    <property type="entry name" value="DUF6774"/>
    <property type="match status" value="1"/>
</dbReference>
<dbReference type="Proteomes" id="UP001208567">
    <property type="component" value="Unassembled WGS sequence"/>
</dbReference>
<dbReference type="RefSeq" id="WP_264848810.1">
    <property type="nucleotide sequence ID" value="NZ_BRXR01000001.1"/>
</dbReference>
<name>A0ABQ5N2T4_9CLOT</name>
<evidence type="ECO:0000313" key="2">
    <source>
        <dbReference type="EMBL" id="GLC29518.1"/>
    </source>
</evidence>
<comment type="caution">
    <text evidence="2">The sequence shown here is derived from an EMBL/GenBank/DDBJ whole genome shotgun (WGS) entry which is preliminary data.</text>
</comment>
<feature type="domain" description="DUF6774" evidence="1">
    <location>
        <begin position="31"/>
        <end position="55"/>
    </location>
</feature>
<gene>
    <name evidence="2" type="ORF">bsdE14_09280</name>
</gene>
<accession>A0ABQ5N2T4</accession>
<organism evidence="2 3">
    <name type="scientific">Clostridium omnivorum</name>
    <dbReference type="NCBI Taxonomy" id="1604902"/>
    <lineage>
        <taxon>Bacteria</taxon>
        <taxon>Bacillati</taxon>
        <taxon>Bacillota</taxon>
        <taxon>Clostridia</taxon>
        <taxon>Eubacteriales</taxon>
        <taxon>Clostridiaceae</taxon>
        <taxon>Clostridium</taxon>
    </lineage>
</organism>
<evidence type="ECO:0000313" key="3">
    <source>
        <dbReference type="Proteomes" id="UP001208567"/>
    </source>
</evidence>
<dbReference type="InterPro" id="IPR046665">
    <property type="entry name" value="DUF6774"/>
</dbReference>
<sequence>MLFFDDIEPEQLTLFASFLAVAISEGRTAGELNILGEFLSTLGDSVSLIAAQKEFLISIQEEKNNTNDKE</sequence>
<dbReference type="EMBL" id="BRXR01000001">
    <property type="protein sequence ID" value="GLC29518.1"/>
    <property type="molecule type" value="Genomic_DNA"/>
</dbReference>
<proteinExistence type="predicted"/>
<protein>
    <recommendedName>
        <fullName evidence="1">DUF6774 domain-containing protein</fullName>
    </recommendedName>
</protein>
<reference evidence="2 3" key="1">
    <citation type="journal article" date="2024" name="Int. J. Syst. Evol. Microbiol.">
        <title>Clostridium omnivorum sp. nov., isolated from anoxic soil under the treatment of reductive soil disinfestation.</title>
        <authorList>
            <person name="Ueki A."/>
            <person name="Tonouchi A."/>
            <person name="Kaku N."/>
            <person name="Honma S."/>
            <person name="Ueki K."/>
        </authorList>
    </citation>
    <scope>NUCLEOTIDE SEQUENCE [LARGE SCALE GENOMIC DNA]</scope>
    <source>
        <strain evidence="2 3">E14</strain>
    </source>
</reference>